<protein>
    <submittedName>
        <fullName evidence="2">Uncharacterized protein</fullName>
    </submittedName>
</protein>
<evidence type="ECO:0000256" key="1">
    <source>
        <dbReference type="SAM" id="MobiDB-lite"/>
    </source>
</evidence>
<proteinExistence type="predicted"/>
<evidence type="ECO:0000313" key="3">
    <source>
        <dbReference type="Proteomes" id="UP000076532"/>
    </source>
</evidence>
<dbReference type="Proteomes" id="UP000076532">
    <property type="component" value="Unassembled WGS sequence"/>
</dbReference>
<evidence type="ECO:0000313" key="2">
    <source>
        <dbReference type="EMBL" id="KZP30057.1"/>
    </source>
</evidence>
<sequence>MVFPSVNRDISTPHTPPTSGLDKRHASLSRLPALPDIHIPDLLPLRLCPLLLLRARILHVLQPRVPPVRLHINMLGKHAHDHELGAVTRFSSLSFNRTSFSAALRKVDNGLWEEFWTSMGVVASGGARAALCLSEFALAVHV</sequence>
<gene>
    <name evidence="2" type="ORF">FIBSPDRAFT_850763</name>
</gene>
<dbReference type="EMBL" id="KV417495">
    <property type="protein sequence ID" value="KZP30057.1"/>
    <property type="molecule type" value="Genomic_DNA"/>
</dbReference>
<keyword evidence="3" id="KW-1185">Reference proteome</keyword>
<organism evidence="2 3">
    <name type="scientific">Athelia psychrophila</name>
    <dbReference type="NCBI Taxonomy" id="1759441"/>
    <lineage>
        <taxon>Eukaryota</taxon>
        <taxon>Fungi</taxon>
        <taxon>Dikarya</taxon>
        <taxon>Basidiomycota</taxon>
        <taxon>Agaricomycotina</taxon>
        <taxon>Agaricomycetes</taxon>
        <taxon>Agaricomycetidae</taxon>
        <taxon>Atheliales</taxon>
        <taxon>Atheliaceae</taxon>
        <taxon>Athelia</taxon>
    </lineage>
</organism>
<reference evidence="2 3" key="1">
    <citation type="journal article" date="2016" name="Mol. Biol. Evol.">
        <title>Comparative Genomics of Early-Diverging Mushroom-Forming Fungi Provides Insights into the Origins of Lignocellulose Decay Capabilities.</title>
        <authorList>
            <person name="Nagy L.G."/>
            <person name="Riley R."/>
            <person name="Tritt A."/>
            <person name="Adam C."/>
            <person name="Daum C."/>
            <person name="Floudas D."/>
            <person name="Sun H."/>
            <person name="Yadav J.S."/>
            <person name="Pangilinan J."/>
            <person name="Larsson K.H."/>
            <person name="Matsuura K."/>
            <person name="Barry K."/>
            <person name="Labutti K."/>
            <person name="Kuo R."/>
            <person name="Ohm R.A."/>
            <person name="Bhattacharya S.S."/>
            <person name="Shirouzu T."/>
            <person name="Yoshinaga Y."/>
            <person name="Martin F.M."/>
            <person name="Grigoriev I.V."/>
            <person name="Hibbett D.S."/>
        </authorList>
    </citation>
    <scope>NUCLEOTIDE SEQUENCE [LARGE SCALE GENOMIC DNA]</scope>
    <source>
        <strain evidence="2 3">CBS 109695</strain>
    </source>
</reference>
<accession>A0A166T0N8</accession>
<name>A0A166T0N8_9AGAM</name>
<feature type="region of interest" description="Disordered" evidence="1">
    <location>
        <begin position="1"/>
        <end position="24"/>
    </location>
</feature>
<dbReference type="AlphaFoldDB" id="A0A166T0N8"/>